<gene>
    <name evidence="1" type="ORF">CRE_22233</name>
</gene>
<dbReference type="AlphaFoldDB" id="E3NRN6"/>
<name>E3NRN6_CAERE</name>
<dbReference type="InParanoid" id="E3NRN6"/>
<dbReference type="Proteomes" id="UP000008281">
    <property type="component" value="Unassembled WGS sequence"/>
</dbReference>
<evidence type="ECO:0000313" key="2">
    <source>
        <dbReference type="Proteomes" id="UP000008281"/>
    </source>
</evidence>
<protein>
    <submittedName>
        <fullName evidence="1">Uncharacterized protein</fullName>
    </submittedName>
</protein>
<dbReference type="EMBL" id="DS269756">
    <property type="protein sequence ID" value="EFO88211.1"/>
    <property type="molecule type" value="Genomic_DNA"/>
</dbReference>
<reference evidence="1" key="1">
    <citation type="submission" date="2007-07" db="EMBL/GenBank/DDBJ databases">
        <title>PCAP assembly of the Caenorhabditis remanei genome.</title>
        <authorList>
            <consortium name="The Caenorhabditis remanei Sequencing Consortium"/>
            <person name="Wilson R.K."/>
        </authorList>
    </citation>
    <scope>NUCLEOTIDE SEQUENCE [LARGE SCALE GENOMIC DNA]</scope>
    <source>
        <strain evidence="1">PB4641</strain>
    </source>
</reference>
<keyword evidence="2" id="KW-1185">Reference proteome</keyword>
<organism evidence="2">
    <name type="scientific">Caenorhabditis remanei</name>
    <name type="common">Caenorhabditis vulgaris</name>
    <dbReference type="NCBI Taxonomy" id="31234"/>
    <lineage>
        <taxon>Eukaryota</taxon>
        <taxon>Metazoa</taxon>
        <taxon>Ecdysozoa</taxon>
        <taxon>Nematoda</taxon>
        <taxon>Chromadorea</taxon>
        <taxon>Rhabditida</taxon>
        <taxon>Rhabditina</taxon>
        <taxon>Rhabditomorpha</taxon>
        <taxon>Rhabditoidea</taxon>
        <taxon>Rhabditidae</taxon>
        <taxon>Peloderinae</taxon>
        <taxon>Caenorhabditis</taxon>
    </lineage>
</organism>
<sequence length="172" mass="20245">MLLHTSYVVPEEDRLVVRACKIKGCNCSTEACPNAARKLECPKHWKRGCKNQNFRRNIRKLRDDLVCKDRTITHWQIQLAAKDDKLEEWRRRALAVEAEVAEWEVWWEVEGEAEDGGFERARILEISFLHRSNKKREHRKVCQSQLQTKYGGHHFKGKPKTNEPNNVLLKLS</sequence>
<dbReference type="HOGENOM" id="CLU_1556700_0_0_1"/>
<accession>E3NRN6</accession>
<evidence type="ECO:0000313" key="1">
    <source>
        <dbReference type="EMBL" id="EFO88211.1"/>
    </source>
</evidence>
<proteinExistence type="predicted"/>